<accession>A0A498I4I2</accession>
<dbReference type="FunFam" id="3.30.420.10:FF:000027">
    <property type="entry name" value="Putative CCR4-associated factor 1 7"/>
    <property type="match status" value="1"/>
</dbReference>
<evidence type="ECO:0000256" key="16">
    <source>
        <dbReference type="ARBA" id="ARBA00023242"/>
    </source>
</evidence>
<comment type="function">
    <text evidence="17">Ubiquitous transcription factor required for a diverse set of processes. It is a component of the CCR4 complex involved in the control of gene expression.</text>
</comment>
<dbReference type="InterPro" id="IPR006941">
    <property type="entry name" value="RNase_CAF1"/>
</dbReference>
<evidence type="ECO:0000256" key="10">
    <source>
        <dbReference type="ARBA" id="ARBA00022723"/>
    </source>
</evidence>
<dbReference type="EMBL" id="RDQH01000340">
    <property type="protein sequence ID" value="RXH76371.1"/>
    <property type="molecule type" value="Genomic_DNA"/>
</dbReference>
<dbReference type="SMART" id="SM00212">
    <property type="entry name" value="UBCc"/>
    <property type="match status" value="1"/>
</dbReference>
<dbReference type="Proteomes" id="UP000290289">
    <property type="component" value="Chromosome 14"/>
</dbReference>
<evidence type="ECO:0000313" key="22">
    <source>
        <dbReference type="Proteomes" id="UP000290289"/>
    </source>
</evidence>
<comment type="catalytic activity">
    <reaction evidence="1">
        <text>Exonucleolytic cleavage of poly(A) to 5'-AMP.</text>
        <dbReference type="EC" id="3.1.13.4"/>
    </reaction>
</comment>
<dbReference type="Pfam" id="PF04857">
    <property type="entry name" value="CAF1"/>
    <property type="match status" value="1"/>
</dbReference>
<comment type="cofactor">
    <cofactor evidence="2">
        <name>a divalent metal cation</name>
        <dbReference type="ChEBI" id="CHEBI:60240"/>
    </cofactor>
</comment>
<evidence type="ECO:0000256" key="2">
    <source>
        <dbReference type="ARBA" id="ARBA00001968"/>
    </source>
</evidence>
<dbReference type="SUPFAM" id="SSF54495">
    <property type="entry name" value="UBC-like"/>
    <property type="match status" value="1"/>
</dbReference>
<dbReference type="EC" id="3.1.13.4" evidence="7"/>
<evidence type="ECO:0000256" key="19">
    <source>
        <dbReference type="SAM" id="MobiDB-lite"/>
    </source>
</evidence>
<evidence type="ECO:0000256" key="8">
    <source>
        <dbReference type="ARBA" id="ARBA00022490"/>
    </source>
</evidence>
<evidence type="ECO:0000256" key="9">
    <source>
        <dbReference type="ARBA" id="ARBA00022722"/>
    </source>
</evidence>
<dbReference type="FunFam" id="3.10.110.10:FF:000019">
    <property type="entry name" value="Ubiquitin-conjugating enzyme E2 variant 1C"/>
    <property type="match status" value="1"/>
</dbReference>
<evidence type="ECO:0000259" key="20">
    <source>
        <dbReference type="PROSITE" id="PS50127"/>
    </source>
</evidence>
<evidence type="ECO:0000256" key="4">
    <source>
        <dbReference type="ARBA" id="ARBA00004496"/>
    </source>
</evidence>
<reference evidence="21 22" key="1">
    <citation type="submission" date="2018-10" db="EMBL/GenBank/DDBJ databases">
        <title>A high-quality apple genome assembly.</title>
        <authorList>
            <person name="Hu J."/>
        </authorList>
    </citation>
    <scope>NUCLEOTIDE SEQUENCE [LARGE SCALE GENOMIC DNA]</scope>
    <source>
        <strain evidence="22">cv. HFTH1</strain>
        <tissue evidence="21">Young leaf</tissue>
    </source>
</reference>
<dbReference type="GO" id="GO:0004535">
    <property type="term" value="F:poly(A)-specific ribonuclease activity"/>
    <property type="evidence" value="ECO:0007669"/>
    <property type="project" value="UniProtKB-EC"/>
</dbReference>
<keyword evidence="12" id="KW-0269">Exonuclease</keyword>
<dbReference type="InterPro" id="IPR036397">
    <property type="entry name" value="RNaseH_sf"/>
</dbReference>
<feature type="region of interest" description="Disordered" evidence="19">
    <location>
        <begin position="506"/>
        <end position="533"/>
    </location>
</feature>
<evidence type="ECO:0000256" key="12">
    <source>
        <dbReference type="ARBA" id="ARBA00022839"/>
    </source>
</evidence>
<dbReference type="InterPro" id="IPR016135">
    <property type="entry name" value="UBQ-conjugating_enzyme/RWD"/>
</dbReference>
<evidence type="ECO:0000313" key="21">
    <source>
        <dbReference type="EMBL" id="RXH76371.1"/>
    </source>
</evidence>
<dbReference type="GO" id="GO:0006952">
    <property type="term" value="P:defense response"/>
    <property type="evidence" value="ECO:0007669"/>
    <property type="project" value="UniProtKB-ARBA"/>
</dbReference>
<organism evidence="21 22">
    <name type="scientific">Malus domestica</name>
    <name type="common">Apple</name>
    <name type="synonym">Pyrus malus</name>
    <dbReference type="NCBI Taxonomy" id="3750"/>
    <lineage>
        <taxon>Eukaryota</taxon>
        <taxon>Viridiplantae</taxon>
        <taxon>Streptophyta</taxon>
        <taxon>Embryophyta</taxon>
        <taxon>Tracheophyta</taxon>
        <taxon>Spermatophyta</taxon>
        <taxon>Magnoliopsida</taxon>
        <taxon>eudicotyledons</taxon>
        <taxon>Gunneridae</taxon>
        <taxon>Pentapetalae</taxon>
        <taxon>rosids</taxon>
        <taxon>fabids</taxon>
        <taxon>Rosales</taxon>
        <taxon>Rosaceae</taxon>
        <taxon>Amygdaloideae</taxon>
        <taxon>Maleae</taxon>
        <taxon>Malus</taxon>
    </lineage>
</organism>
<dbReference type="GO" id="GO:0030014">
    <property type="term" value="C:CCR4-NOT complex"/>
    <property type="evidence" value="ECO:0007669"/>
    <property type="project" value="InterPro"/>
</dbReference>
<keyword evidence="13" id="KW-0694">RNA-binding</keyword>
<dbReference type="GO" id="GO:0005737">
    <property type="term" value="C:cytoplasm"/>
    <property type="evidence" value="ECO:0007669"/>
    <property type="project" value="UniProtKB-SubCell"/>
</dbReference>
<dbReference type="InterPro" id="IPR000608">
    <property type="entry name" value="UBC"/>
</dbReference>
<gene>
    <name evidence="21" type="ORF">DVH24_019259</name>
</gene>
<feature type="compositionally biased region" description="Basic and acidic residues" evidence="19">
    <location>
        <begin position="507"/>
        <end position="519"/>
    </location>
</feature>
<dbReference type="GO" id="GO:0000289">
    <property type="term" value="P:nuclear-transcribed mRNA poly(A) tail shortening"/>
    <property type="evidence" value="ECO:0007669"/>
    <property type="project" value="UniProtKB-ARBA"/>
</dbReference>
<dbReference type="GO" id="GO:0009617">
    <property type="term" value="P:response to bacterium"/>
    <property type="evidence" value="ECO:0007669"/>
    <property type="project" value="UniProtKB-ARBA"/>
</dbReference>
<dbReference type="GO" id="GO:0005634">
    <property type="term" value="C:nucleus"/>
    <property type="evidence" value="ECO:0007669"/>
    <property type="project" value="UniProtKB-SubCell"/>
</dbReference>
<sequence>MTLGSGGSSVVVPRNFRLLEELERGEKGIGDGTVSYGMDDGDDIYMRSWTGTIIGPHNTVHEGRIYQLKLFCDKDYPEKAPTVRFHSRVNMTCVNHETGVVEPKKFGLLANWQREYTMEDILTQLKKEMAAPHNRKLVQPPEVTNNRRFGSDFAIRSGRTYAMSSSGPPPPKPLSPRDILIRSVWSDNLESEFELIRSVIDDFPLISMDTEFPGVVVRPDPNDPNYRHREPAAHYLMLKANVDRLNLIQVGLTLSDDSGNLPDLGTKNLYIWEFNFRDFDVARDAHAHDSVELLRRQGIDFERNRDFGVDSVRFAALMMSSGLVCNDAVNWVTFHSVYDFGYLVKVLTQRVLPDELSVFLNYVRIFFGSGVYDVKHLTRFCASLYGGLDRVCQTLNVERVAGKSHQAGSDSLLTLHAFQRIREVYFPKNGIEQYAGVLYGLESYCSEGSLTVFCGYILKYSAQQSNIDAGRSKHGIKNWTGSAAALCHVEVQGIRQEVESDGCGIRDISEDEHHGRSNEKGNNLQLDGVMNLA</sequence>
<name>A0A498I4I2_MALDO</name>
<keyword evidence="14" id="KW-0805">Transcription regulation</keyword>
<comment type="caution">
    <text evidence="21">The sequence shown here is derived from an EMBL/GenBank/DDBJ whole genome shotgun (WGS) entry which is preliminary data.</text>
</comment>
<dbReference type="AlphaFoldDB" id="A0A498I4I2"/>
<evidence type="ECO:0000256" key="13">
    <source>
        <dbReference type="ARBA" id="ARBA00022884"/>
    </source>
</evidence>
<evidence type="ECO:0000256" key="18">
    <source>
        <dbReference type="ARBA" id="ARBA00065118"/>
    </source>
</evidence>
<evidence type="ECO:0000256" key="14">
    <source>
        <dbReference type="ARBA" id="ARBA00023015"/>
    </source>
</evidence>
<protein>
    <recommendedName>
        <fullName evidence="7">poly(A)-specific ribonuclease</fullName>
        <ecNumber evidence="7">3.1.13.4</ecNumber>
    </recommendedName>
</protein>
<dbReference type="PROSITE" id="PS50127">
    <property type="entry name" value="UBC_2"/>
    <property type="match status" value="1"/>
</dbReference>
<proteinExistence type="inferred from homology"/>
<evidence type="ECO:0000256" key="5">
    <source>
        <dbReference type="ARBA" id="ARBA00008372"/>
    </source>
</evidence>
<evidence type="ECO:0000256" key="1">
    <source>
        <dbReference type="ARBA" id="ARBA00001663"/>
    </source>
</evidence>
<keyword evidence="10" id="KW-0479">Metal-binding</keyword>
<dbReference type="CDD" id="cd23807">
    <property type="entry name" value="UEV_UBE2V"/>
    <property type="match status" value="1"/>
</dbReference>
<evidence type="ECO:0000256" key="6">
    <source>
        <dbReference type="ARBA" id="ARBA00011757"/>
    </source>
</evidence>
<dbReference type="InterPro" id="IPR039637">
    <property type="entry name" value="CNOT7/CNOT8/Pop2"/>
</dbReference>
<comment type="subcellular location">
    <subcellularLocation>
        <location evidence="4">Cytoplasm</location>
    </subcellularLocation>
    <subcellularLocation>
        <location evidence="3">Nucleus</location>
    </subcellularLocation>
</comment>
<evidence type="ECO:0000256" key="15">
    <source>
        <dbReference type="ARBA" id="ARBA00023163"/>
    </source>
</evidence>
<comment type="subunit">
    <text evidence="18">Heterodimer with UBC35 or UBC36.</text>
</comment>
<keyword evidence="8" id="KW-0963">Cytoplasm</keyword>
<dbReference type="STRING" id="3750.A0A498I4I2"/>
<dbReference type="SUPFAM" id="SSF53098">
    <property type="entry name" value="Ribonuclease H-like"/>
    <property type="match status" value="1"/>
</dbReference>
<keyword evidence="9" id="KW-0540">Nuclease</keyword>
<evidence type="ECO:0000256" key="17">
    <source>
        <dbReference type="ARBA" id="ARBA00025148"/>
    </source>
</evidence>
<feature type="domain" description="UBC core" evidence="20">
    <location>
        <begin position="13"/>
        <end position="167"/>
    </location>
</feature>
<comment type="similarity">
    <text evidence="5">Belongs to the CAF1 family.</text>
</comment>
<keyword evidence="22" id="KW-1185">Reference proteome</keyword>
<dbReference type="InterPro" id="IPR012337">
    <property type="entry name" value="RNaseH-like_sf"/>
</dbReference>
<keyword evidence="16" id="KW-0539">Nucleus</keyword>
<dbReference type="Gene3D" id="3.10.110.10">
    <property type="entry name" value="Ubiquitin Conjugating Enzyme"/>
    <property type="match status" value="1"/>
</dbReference>
<keyword evidence="11" id="KW-0378">Hydrolase</keyword>
<evidence type="ECO:0000256" key="7">
    <source>
        <dbReference type="ARBA" id="ARBA00012161"/>
    </source>
</evidence>
<dbReference type="GO" id="GO:0003723">
    <property type="term" value="F:RNA binding"/>
    <property type="evidence" value="ECO:0007669"/>
    <property type="project" value="UniProtKB-KW"/>
</dbReference>
<comment type="subunit">
    <text evidence="6">Component of the CCR4-NOT complex, at least composed of CRR4 and CAF1 proteins.</text>
</comment>
<evidence type="ECO:0000256" key="11">
    <source>
        <dbReference type="ARBA" id="ARBA00022801"/>
    </source>
</evidence>
<dbReference type="Gene3D" id="3.30.420.10">
    <property type="entry name" value="Ribonuclease H-like superfamily/Ribonuclease H"/>
    <property type="match status" value="1"/>
</dbReference>
<keyword evidence="15" id="KW-0804">Transcription</keyword>
<dbReference type="GO" id="GO:0046872">
    <property type="term" value="F:metal ion binding"/>
    <property type="evidence" value="ECO:0007669"/>
    <property type="project" value="UniProtKB-KW"/>
</dbReference>
<evidence type="ECO:0000256" key="3">
    <source>
        <dbReference type="ARBA" id="ARBA00004123"/>
    </source>
</evidence>
<dbReference type="PANTHER" id="PTHR10797">
    <property type="entry name" value="CCR4-NOT TRANSCRIPTION COMPLEX SUBUNIT"/>
    <property type="match status" value="1"/>
</dbReference>
<dbReference type="Pfam" id="PF00179">
    <property type="entry name" value="UQ_con"/>
    <property type="match status" value="1"/>
</dbReference>